<dbReference type="NCBIfam" id="TIGR01053">
    <property type="entry name" value="LSD1"/>
    <property type="match status" value="1"/>
</dbReference>
<dbReference type="EMBL" id="AAKMBA010000037">
    <property type="protein sequence ID" value="ECT2114630.1"/>
    <property type="molecule type" value="Genomic_DNA"/>
</dbReference>
<evidence type="ECO:0000313" key="10">
    <source>
        <dbReference type="EMBL" id="ECV5318239.1"/>
    </source>
</evidence>
<feature type="compositionally biased region" description="Polar residues" evidence="1">
    <location>
        <begin position="11"/>
        <end position="23"/>
    </location>
</feature>
<dbReference type="EMBL" id="AALGGH010000027">
    <property type="protein sequence ID" value="ECY9386387.1"/>
    <property type="molecule type" value="Genomic_DNA"/>
</dbReference>
<dbReference type="EMBL" id="AAHXBO010000041">
    <property type="protein sequence ID" value="ECB2818723.1"/>
    <property type="molecule type" value="Genomic_DNA"/>
</dbReference>
<evidence type="ECO:0000313" key="14">
    <source>
        <dbReference type="EMBL" id="EDH7470124.1"/>
    </source>
</evidence>
<dbReference type="EMBL" id="AAKJJB010000029">
    <property type="protein sequence ID" value="ECS3688805.1"/>
    <property type="molecule type" value="Genomic_DNA"/>
</dbReference>
<reference evidence="7" key="1">
    <citation type="submission" date="2018-07" db="EMBL/GenBank/DDBJ databases">
        <authorList>
            <consortium name="NARMS: The National Antimicrobial Resistance Monitoring System"/>
        </authorList>
    </citation>
    <scope>NUCLEOTIDE SEQUENCE</scope>
    <source>
        <strain evidence="4">CVM N18S0806</strain>
        <strain evidence="5">CVM N56971F</strain>
        <strain evidence="6">CVM N57720F</strain>
        <strain evidence="10">FSIS11811627</strain>
        <strain evidence="9">FSIS11812714</strain>
        <strain evidence="12">FSIS1504253</strain>
        <strain evidence="7">FSIS1606077</strain>
    </source>
</reference>
<evidence type="ECO:0000313" key="13">
    <source>
        <dbReference type="EMBL" id="EDG6486831.1"/>
    </source>
</evidence>
<evidence type="ECO:0000313" key="6">
    <source>
        <dbReference type="EMBL" id="ECS3483417.1"/>
    </source>
</evidence>
<evidence type="ECO:0000313" key="5">
    <source>
        <dbReference type="EMBL" id="ECS2998535.1"/>
    </source>
</evidence>
<accession>A0A3Z9BTY6</accession>
<protein>
    <submittedName>
        <fullName evidence="7">Uncharacterized protein</fullName>
    </submittedName>
</protein>
<proteinExistence type="predicted"/>
<comment type="caution">
    <text evidence="7">The sequence shown here is derived from an EMBL/GenBank/DDBJ whole genome shotgun (WGS) entry which is preliminary data.</text>
</comment>
<feature type="region of interest" description="Disordered" evidence="1">
    <location>
        <begin position="1"/>
        <end position="23"/>
    </location>
</feature>
<dbReference type="EMBL" id="AAHSKS010000040">
    <property type="protein sequence ID" value="EBZ8375683.1"/>
    <property type="molecule type" value="Genomic_DNA"/>
</dbReference>
<name>A0A3Z9BTY6_SALTM</name>
<evidence type="ECO:0000313" key="2">
    <source>
        <dbReference type="EMBL" id="EBZ8375683.1"/>
    </source>
</evidence>
<dbReference type="EMBL" id="AAKJEM010000009">
    <property type="protein sequence ID" value="ECS2998535.1"/>
    <property type="molecule type" value="Genomic_DNA"/>
</dbReference>
<dbReference type="EMBL" id="AAKMFH010000064">
    <property type="protein sequence ID" value="ECT2646360.1"/>
    <property type="molecule type" value="Genomic_DNA"/>
</dbReference>
<dbReference type="AlphaFoldDB" id="A0A3Z9BTY6"/>
<dbReference type="EMBL" id="AAKJHJ010000008">
    <property type="protein sequence ID" value="ECS3483417.1"/>
    <property type="molecule type" value="Genomic_DNA"/>
</dbReference>
<evidence type="ECO:0000313" key="3">
    <source>
        <dbReference type="EMBL" id="ECB2818723.1"/>
    </source>
</evidence>
<evidence type="ECO:0000256" key="1">
    <source>
        <dbReference type="SAM" id="MobiDB-lite"/>
    </source>
</evidence>
<evidence type="ECO:0000313" key="4">
    <source>
        <dbReference type="EMBL" id="ECK1397715.1"/>
    </source>
</evidence>
<evidence type="ECO:0000313" key="11">
    <source>
        <dbReference type="EMBL" id="ECX3063174.1"/>
    </source>
</evidence>
<gene>
    <name evidence="6" type="ORF">A3104_11805</name>
    <name evidence="5" type="ORF">A3Y76_14495</name>
    <name evidence="7" type="ORF">A4R48_21970</name>
    <name evidence="11" type="ORF">AKH62_22965</name>
    <name evidence="12" type="ORF">AVL16_22445</name>
    <name evidence="14" type="ORF">B4W90_14805</name>
    <name evidence="13" type="ORF">B8Z46_22180</name>
    <name evidence="10" type="ORF">DWU22_16455</name>
    <name evidence="9" type="ORF">DY580_21810</name>
    <name evidence="8" type="ORF">DYM27_14595</name>
    <name evidence="2" type="ORF">EHB09_20160</name>
    <name evidence="3" type="ORF">EVY71_20330</name>
    <name evidence="4" type="ORF">FQC24_12750</name>
</gene>
<dbReference type="EMBL" id="AAMIRC010000011">
    <property type="protein sequence ID" value="EDH7470124.1"/>
    <property type="molecule type" value="Genomic_DNA"/>
</dbReference>
<dbReference type="EMBL" id="AAKYSK010000044">
    <property type="protein sequence ID" value="ECX3063174.1"/>
    <property type="molecule type" value="Genomic_DNA"/>
</dbReference>
<dbReference type="EMBL" id="AAJASC010000009">
    <property type="protein sequence ID" value="ECK1397715.1"/>
    <property type="molecule type" value="Genomic_DNA"/>
</dbReference>
<evidence type="ECO:0000313" key="12">
    <source>
        <dbReference type="EMBL" id="ECY9386387.1"/>
    </source>
</evidence>
<evidence type="ECO:0000313" key="8">
    <source>
        <dbReference type="EMBL" id="ECT2114630.1"/>
    </source>
</evidence>
<evidence type="ECO:0000313" key="7">
    <source>
        <dbReference type="EMBL" id="ECS3688805.1"/>
    </source>
</evidence>
<evidence type="ECO:0000313" key="9">
    <source>
        <dbReference type="EMBL" id="ECT2646360.1"/>
    </source>
</evidence>
<sequence>MPRGSRRMACTTCQTLPQSPGRP</sequence>
<reference evidence="2" key="2">
    <citation type="submission" date="2018-11" db="EMBL/GenBank/DDBJ databases">
        <authorList>
            <consortium name="GenomeTrakr network: Whole genome sequencing for foodborne pathogen traceback"/>
        </authorList>
    </citation>
    <scope>NUCLEOTIDE SEQUENCE</scope>
    <source>
        <strain evidence="11">15MN00354</strain>
        <strain evidence="8">FSIS11812453</strain>
        <strain evidence="13">FSIS1700237</strain>
        <strain evidence="14">FSIS1710628</strain>
        <strain evidence="2">FSIS21822729</strain>
        <strain evidence="3">FSIS21923391</strain>
    </source>
</reference>
<dbReference type="EMBL" id="AAMEWS010000026">
    <property type="protein sequence ID" value="EDG6486831.1"/>
    <property type="molecule type" value="Genomic_DNA"/>
</dbReference>
<organism evidence="7">
    <name type="scientific">Salmonella typhimurium</name>
    <dbReference type="NCBI Taxonomy" id="90371"/>
    <lineage>
        <taxon>Bacteria</taxon>
        <taxon>Pseudomonadati</taxon>
        <taxon>Pseudomonadota</taxon>
        <taxon>Gammaproteobacteria</taxon>
        <taxon>Enterobacterales</taxon>
        <taxon>Enterobacteriaceae</taxon>
        <taxon>Salmonella</taxon>
    </lineage>
</organism>
<dbReference type="EMBL" id="AAKSLO010000022">
    <property type="protein sequence ID" value="ECV5318239.1"/>
    <property type="molecule type" value="Genomic_DNA"/>
</dbReference>